<name>A0A087UQY1_STEMI</name>
<dbReference type="STRING" id="407821.A0A087UQY1"/>
<dbReference type="PANTHER" id="PTHR10129">
    <property type="entry name" value="TRANSCRIPTION FACTOR MAF"/>
    <property type="match status" value="1"/>
</dbReference>
<dbReference type="OMA" id="KRIALKC"/>
<dbReference type="AlphaFoldDB" id="A0A087UQY1"/>
<keyword evidence="1" id="KW-0805">Transcription regulation</keyword>
<evidence type="ECO:0000256" key="1">
    <source>
        <dbReference type="ARBA" id="ARBA00023015"/>
    </source>
</evidence>
<dbReference type="Proteomes" id="UP000054359">
    <property type="component" value="Unassembled WGS sequence"/>
</dbReference>
<dbReference type="Gene3D" id="1.20.5.170">
    <property type="match status" value="1"/>
</dbReference>
<dbReference type="EMBL" id="KK121132">
    <property type="protein sequence ID" value="KFM79770.1"/>
    <property type="molecule type" value="Genomic_DNA"/>
</dbReference>
<evidence type="ECO:0000256" key="5">
    <source>
        <dbReference type="SAM" id="MobiDB-lite"/>
    </source>
</evidence>
<sequence>MVLKLASLPMEHDFELNSLDENLKREIEGHHLSENNINCCGNTDHRGVQVNLMEQHLQQHQPGAGVFQFPGVEMLCPAVGSLPGGVRRSAVLTASTPGFTPDYHHPSLPQSPPSVDAVPSDSPAMQPDGRTNLVDENMMWPLDLRADISEMDNWMMRRSFGDILVAQNLEDHQQQAVTSVIQQHIQQQQQQQQQKLNGCMNGYGGSIESGPPSSLSGGSFTGSDDCDSLTDMPSPSFNQVSNGSGGNAVSRAMLRMDPSSEPDAGLTDDQLIHMSVRDLNRRLHGYPREVIQRIKQKRRTLKNRGYAQNCRTKRIALKCQLEKNNRCLKAELERLMQEKEIERQEKERAYQERDRALQERDYFKQQLKQLFRSRECSQQGSLSSSLSNTNASSPSSPEFYM</sequence>
<dbReference type="GO" id="GO:0000978">
    <property type="term" value="F:RNA polymerase II cis-regulatory region sequence-specific DNA binding"/>
    <property type="evidence" value="ECO:0007669"/>
    <property type="project" value="TreeGrafter"/>
</dbReference>
<dbReference type="GO" id="GO:0005634">
    <property type="term" value="C:nucleus"/>
    <property type="evidence" value="ECO:0007669"/>
    <property type="project" value="TreeGrafter"/>
</dbReference>
<feature type="compositionally biased region" description="Low complexity" evidence="5">
    <location>
        <begin position="208"/>
        <end position="223"/>
    </location>
</feature>
<dbReference type="InterPro" id="IPR008917">
    <property type="entry name" value="TF_DNA-bd_sf"/>
</dbReference>
<evidence type="ECO:0000256" key="3">
    <source>
        <dbReference type="ARBA" id="ARBA00023163"/>
    </source>
</evidence>
<reference evidence="7 8" key="1">
    <citation type="submission" date="2013-11" db="EMBL/GenBank/DDBJ databases">
        <title>Genome sequencing of Stegodyphus mimosarum.</title>
        <authorList>
            <person name="Bechsgaard J."/>
        </authorList>
    </citation>
    <scope>NUCLEOTIDE SEQUENCE [LARGE SCALE GENOMIC DNA]</scope>
</reference>
<dbReference type="InterPro" id="IPR004826">
    <property type="entry name" value="bZIP_Maf"/>
</dbReference>
<dbReference type="GO" id="GO:0000981">
    <property type="term" value="F:DNA-binding transcription factor activity, RNA polymerase II-specific"/>
    <property type="evidence" value="ECO:0007669"/>
    <property type="project" value="TreeGrafter"/>
</dbReference>
<keyword evidence="2" id="KW-0238">DNA-binding</keyword>
<evidence type="ECO:0000313" key="8">
    <source>
        <dbReference type="Proteomes" id="UP000054359"/>
    </source>
</evidence>
<feature type="compositionally biased region" description="Polar residues" evidence="5">
    <location>
        <begin position="231"/>
        <end position="242"/>
    </location>
</feature>
<dbReference type="OrthoDB" id="5974330at2759"/>
<evidence type="ECO:0000313" key="7">
    <source>
        <dbReference type="EMBL" id="KFM79770.1"/>
    </source>
</evidence>
<accession>A0A087UQY1</accession>
<feature type="region of interest" description="Disordered" evidence="5">
    <location>
        <begin position="192"/>
        <end position="250"/>
    </location>
</feature>
<keyword evidence="4" id="KW-0175">Coiled coil</keyword>
<feature type="domain" description="Basic leucine zipper" evidence="6">
    <location>
        <begin position="266"/>
        <end position="352"/>
    </location>
</feature>
<evidence type="ECO:0000256" key="2">
    <source>
        <dbReference type="ARBA" id="ARBA00023125"/>
    </source>
</evidence>
<organism evidence="7 8">
    <name type="scientific">Stegodyphus mimosarum</name>
    <name type="common">African social velvet spider</name>
    <dbReference type="NCBI Taxonomy" id="407821"/>
    <lineage>
        <taxon>Eukaryota</taxon>
        <taxon>Metazoa</taxon>
        <taxon>Ecdysozoa</taxon>
        <taxon>Arthropoda</taxon>
        <taxon>Chelicerata</taxon>
        <taxon>Arachnida</taxon>
        <taxon>Araneae</taxon>
        <taxon>Araneomorphae</taxon>
        <taxon>Entelegynae</taxon>
        <taxon>Eresoidea</taxon>
        <taxon>Eresidae</taxon>
        <taxon>Stegodyphus</taxon>
    </lineage>
</organism>
<keyword evidence="3" id="KW-0804">Transcription</keyword>
<proteinExistence type="predicted"/>
<dbReference type="InterPro" id="IPR024874">
    <property type="entry name" value="Transcription_factor_Maf_fam"/>
</dbReference>
<keyword evidence="8" id="KW-1185">Reference proteome</keyword>
<feature type="non-terminal residue" evidence="7">
    <location>
        <position position="401"/>
    </location>
</feature>
<feature type="compositionally biased region" description="Low complexity" evidence="5">
    <location>
        <begin position="113"/>
        <end position="124"/>
    </location>
</feature>
<protein>
    <submittedName>
        <fullName evidence="7">Transcription factor MafB</fullName>
    </submittedName>
</protein>
<feature type="coiled-coil region" evidence="4">
    <location>
        <begin position="318"/>
        <end position="359"/>
    </location>
</feature>
<dbReference type="Pfam" id="PF03131">
    <property type="entry name" value="bZIP_Maf"/>
    <property type="match status" value="1"/>
</dbReference>
<feature type="region of interest" description="Disordered" evidence="5">
    <location>
        <begin position="378"/>
        <end position="401"/>
    </location>
</feature>
<dbReference type="PANTHER" id="PTHR10129:SF44">
    <property type="entry name" value="TRAFFIC JAM, ISOFORM C"/>
    <property type="match status" value="1"/>
</dbReference>
<dbReference type="SUPFAM" id="SSF47454">
    <property type="entry name" value="A DNA-binding domain in eukaryotic transcription factors"/>
    <property type="match status" value="1"/>
</dbReference>
<evidence type="ECO:0000256" key="4">
    <source>
        <dbReference type="SAM" id="Coils"/>
    </source>
</evidence>
<gene>
    <name evidence="7" type="ORF">X975_03244</name>
</gene>
<evidence type="ECO:0000259" key="6">
    <source>
        <dbReference type="Pfam" id="PF03131"/>
    </source>
</evidence>
<feature type="region of interest" description="Disordered" evidence="5">
    <location>
        <begin position="97"/>
        <end position="132"/>
    </location>
</feature>